<dbReference type="Proteomes" id="UP000315295">
    <property type="component" value="Unassembled WGS sequence"/>
</dbReference>
<accession>A0A540K6F8</accession>
<reference evidence="1 2" key="1">
    <citation type="journal article" date="2019" name="G3 (Bethesda)">
        <title>Sequencing of a Wild Apple (Malus baccata) Genome Unravels the Differences Between Cultivated and Wild Apple Species Regarding Disease Resistance and Cold Tolerance.</title>
        <authorList>
            <person name="Chen X."/>
        </authorList>
    </citation>
    <scope>NUCLEOTIDE SEQUENCE [LARGE SCALE GENOMIC DNA]</scope>
    <source>
        <strain evidence="2">cv. Shandingzi</strain>
        <tissue evidence="1">Leaves</tissue>
    </source>
</reference>
<gene>
    <name evidence="1" type="ORF">C1H46_044652</name>
</gene>
<keyword evidence="2" id="KW-1185">Reference proteome</keyword>
<name>A0A540K6F8_MALBA</name>
<dbReference type="EMBL" id="VIEB01002461">
    <property type="protein sequence ID" value="TQD69815.1"/>
    <property type="molecule type" value="Genomic_DNA"/>
</dbReference>
<sequence length="66" mass="7347">MALLVWIFVEHGDTKLLAFGGSGVAKEVNEKEPDTPTDMAGLAPEEQEVFYGEVDDNFFTPYDEVH</sequence>
<organism evidence="1 2">
    <name type="scientific">Malus baccata</name>
    <name type="common">Siberian crab apple</name>
    <name type="synonym">Pyrus baccata</name>
    <dbReference type="NCBI Taxonomy" id="106549"/>
    <lineage>
        <taxon>Eukaryota</taxon>
        <taxon>Viridiplantae</taxon>
        <taxon>Streptophyta</taxon>
        <taxon>Embryophyta</taxon>
        <taxon>Tracheophyta</taxon>
        <taxon>Spermatophyta</taxon>
        <taxon>Magnoliopsida</taxon>
        <taxon>eudicotyledons</taxon>
        <taxon>Gunneridae</taxon>
        <taxon>Pentapetalae</taxon>
        <taxon>rosids</taxon>
        <taxon>fabids</taxon>
        <taxon>Rosales</taxon>
        <taxon>Rosaceae</taxon>
        <taxon>Amygdaloideae</taxon>
        <taxon>Maleae</taxon>
        <taxon>Malus</taxon>
    </lineage>
</organism>
<dbReference type="AlphaFoldDB" id="A0A540K6F8"/>
<protein>
    <submittedName>
        <fullName evidence="1">Uncharacterized protein</fullName>
    </submittedName>
</protein>
<evidence type="ECO:0000313" key="1">
    <source>
        <dbReference type="EMBL" id="TQD69815.1"/>
    </source>
</evidence>
<comment type="caution">
    <text evidence="1">The sequence shown here is derived from an EMBL/GenBank/DDBJ whole genome shotgun (WGS) entry which is preliminary data.</text>
</comment>
<proteinExistence type="predicted"/>
<evidence type="ECO:0000313" key="2">
    <source>
        <dbReference type="Proteomes" id="UP000315295"/>
    </source>
</evidence>